<reference evidence="5 6" key="1">
    <citation type="submission" date="2021-07" db="EMBL/GenBank/DDBJ databases">
        <title>Actinomadura sp. PM05-2 isolated from lichen.</title>
        <authorList>
            <person name="Somphong A."/>
            <person name="Phongsopitanun W."/>
            <person name="Tanasupawat S."/>
            <person name="Peongsungnone V."/>
        </authorList>
    </citation>
    <scope>NUCLEOTIDE SEQUENCE [LARGE SCALE GENOMIC DNA]</scope>
    <source>
        <strain evidence="5 6">PM05-2</strain>
    </source>
</reference>
<comment type="cofactor">
    <cofactor evidence="3">
        <name>Mg(2+)</name>
        <dbReference type="ChEBI" id="CHEBI:18420"/>
    </cofactor>
    <text evidence="3">Binds 2 magnesium ions per subunit.</text>
</comment>
<organism evidence="5 6">
    <name type="scientific">Actinomadura parmotrematis</name>
    <dbReference type="NCBI Taxonomy" id="2864039"/>
    <lineage>
        <taxon>Bacteria</taxon>
        <taxon>Bacillati</taxon>
        <taxon>Actinomycetota</taxon>
        <taxon>Actinomycetes</taxon>
        <taxon>Streptosporangiales</taxon>
        <taxon>Thermomonosporaceae</taxon>
        <taxon>Actinomadura</taxon>
    </lineage>
</organism>
<evidence type="ECO:0000256" key="1">
    <source>
        <dbReference type="ARBA" id="ARBA00022679"/>
    </source>
</evidence>
<feature type="binding site" evidence="3">
    <location>
        <position position="272"/>
    </location>
    <ligand>
        <name>Mg(2+)</name>
        <dbReference type="ChEBI" id="CHEBI:18420"/>
    </ligand>
</feature>
<dbReference type="InterPro" id="IPR036424">
    <property type="entry name" value="UPP_synth-like_sf"/>
</dbReference>
<evidence type="ECO:0000256" key="2">
    <source>
        <dbReference type="ARBA" id="ARBA00038453"/>
    </source>
</evidence>
<dbReference type="Proteomes" id="UP000774570">
    <property type="component" value="Unassembled WGS sequence"/>
</dbReference>
<dbReference type="PANTHER" id="PTHR10291">
    <property type="entry name" value="DEHYDRODOLICHYL DIPHOSPHATE SYNTHASE FAMILY MEMBER"/>
    <property type="match status" value="1"/>
</dbReference>
<dbReference type="RefSeq" id="WP_220163315.1">
    <property type="nucleotide sequence ID" value="NZ_JAIBOA010000002.1"/>
</dbReference>
<sequence>MADRQSRKERRTGRDARRDGKLRDETLRDLARRESATDGTVTKAIRRSGPYAAVREVVYRMYERRVESSLPTDNIPRHVGVILDGNRRWARAMGLSDVNRGHQRGADKISDLLHWSAEAGVEVVTLWLLSTDNLTRPEGELAPLLRIIENTVRNLAAEGWHVKPVGALDLLPDKTARVLKDAGEATSDAPGLIVNVAVGYGGRREIADAVRSLLLEQAGRGTSIEELAEVLDVEHIAEHLYTRGQPDPELVIRTSGEQRLSGFMLWQSAHSEFYFCEVHWPDFRKVDFLRALRSYAARHRRFGS</sequence>
<dbReference type="InterPro" id="IPR001441">
    <property type="entry name" value="UPP_synth-like"/>
</dbReference>
<accession>A0ABS7FPN4</accession>
<dbReference type="NCBIfam" id="TIGR00055">
    <property type="entry name" value="uppS"/>
    <property type="match status" value="1"/>
</dbReference>
<name>A0ABS7FPN4_9ACTN</name>
<dbReference type="InterPro" id="IPR018520">
    <property type="entry name" value="UPP_synth-like_CS"/>
</dbReference>
<keyword evidence="3" id="KW-0479">Metal-binding</keyword>
<evidence type="ECO:0000313" key="5">
    <source>
        <dbReference type="EMBL" id="MBW8481527.1"/>
    </source>
</evidence>
<dbReference type="PANTHER" id="PTHR10291:SF43">
    <property type="entry name" value="DEHYDRODOLICHYL DIPHOSPHATE SYNTHASE COMPLEX SUBUNIT DHDDS"/>
    <property type="match status" value="1"/>
</dbReference>
<comment type="caution">
    <text evidence="3">Lacks conserved residue(s) required for the propagation of feature annotation.</text>
</comment>
<gene>
    <name evidence="5" type="ORF">K1Y72_04025</name>
</gene>
<dbReference type="EMBL" id="JAIBOA010000002">
    <property type="protein sequence ID" value="MBW8481527.1"/>
    <property type="molecule type" value="Genomic_DNA"/>
</dbReference>
<feature type="binding site" evidence="3">
    <location>
        <begin position="130"/>
        <end position="132"/>
    </location>
    <ligand>
        <name>substrate</name>
    </ligand>
</feature>
<feature type="binding site" evidence="3">
    <location>
        <position position="89"/>
    </location>
    <ligand>
        <name>substrate</name>
    </ligand>
</feature>
<comment type="subunit">
    <text evidence="3">Homodimer.</text>
</comment>
<feature type="binding site" evidence="3">
    <location>
        <position position="136"/>
    </location>
    <ligand>
        <name>substrate</name>
    </ligand>
</feature>
<keyword evidence="1 3" id="KW-0808">Transferase</keyword>
<feature type="active site" description="Proton acceptor" evidence="3">
    <location>
        <position position="133"/>
    </location>
</feature>
<evidence type="ECO:0000313" key="6">
    <source>
        <dbReference type="Proteomes" id="UP000774570"/>
    </source>
</evidence>
<evidence type="ECO:0000256" key="4">
    <source>
        <dbReference type="SAM" id="MobiDB-lite"/>
    </source>
</evidence>
<feature type="binding site" evidence="3">
    <location>
        <begin position="259"/>
        <end position="261"/>
    </location>
    <ligand>
        <name>substrate</name>
    </ligand>
</feature>
<feature type="compositionally biased region" description="Basic and acidic residues" evidence="4">
    <location>
        <begin position="1"/>
        <end position="36"/>
    </location>
</feature>
<dbReference type="CDD" id="cd00475">
    <property type="entry name" value="Cis_IPPS"/>
    <property type="match status" value="1"/>
</dbReference>
<evidence type="ECO:0000256" key="3">
    <source>
        <dbReference type="HAMAP-Rule" id="MF_01139"/>
    </source>
</evidence>
<dbReference type="PROSITE" id="PS01066">
    <property type="entry name" value="UPP_SYNTHASE"/>
    <property type="match status" value="1"/>
</dbReference>
<keyword evidence="3" id="KW-0460">Magnesium</keyword>
<feature type="active site" evidence="3">
    <location>
        <position position="84"/>
    </location>
</feature>
<comment type="similarity">
    <text evidence="2">Belongs to the UPP synthase family. Z-FPP synthase subfamily.</text>
</comment>
<proteinExistence type="inferred from homology"/>
<comment type="function">
    <text evidence="3">Catalyzes the condensation of isopentenyl diphosphate (IPP) with allylic pyrophosphates generating different type of terpenoids.</text>
</comment>
<dbReference type="Pfam" id="PF01255">
    <property type="entry name" value="Prenyltransf"/>
    <property type="match status" value="1"/>
</dbReference>
<dbReference type="SUPFAM" id="SSF64005">
    <property type="entry name" value="Undecaprenyl diphosphate synthase"/>
    <property type="match status" value="1"/>
</dbReference>
<dbReference type="GO" id="GO:0016740">
    <property type="term" value="F:transferase activity"/>
    <property type="evidence" value="ECO:0007669"/>
    <property type="project" value="UniProtKB-KW"/>
</dbReference>
<protein>
    <recommendedName>
        <fullName evidence="3">Isoprenyl transferase</fullName>
        <ecNumber evidence="3">2.5.1.-</ecNumber>
    </recommendedName>
</protein>
<feature type="region of interest" description="Disordered" evidence="4">
    <location>
        <begin position="1"/>
        <end position="39"/>
    </location>
</feature>
<keyword evidence="6" id="KW-1185">Reference proteome</keyword>
<dbReference type="Gene3D" id="3.40.1180.10">
    <property type="entry name" value="Decaprenyl diphosphate synthase-like"/>
    <property type="match status" value="1"/>
</dbReference>
<comment type="caution">
    <text evidence="5">The sequence shown here is derived from an EMBL/GenBank/DDBJ whole genome shotgun (WGS) entry which is preliminary data.</text>
</comment>
<dbReference type="EC" id="2.5.1.-" evidence="3"/>
<feature type="binding site" evidence="3">
    <location>
        <position position="102"/>
    </location>
    <ligand>
        <name>substrate</name>
    </ligand>
</feature>
<dbReference type="HAMAP" id="MF_01139">
    <property type="entry name" value="ISPT"/>
    <property type="match status" value="1"/>
</dbReference>
<feature type="binding site" evidence="3">
    <location>
        <begin position="85"/>
        <end position="88"/>
    </location>
    <ligand>
        <name>substrate</name>
    </ligand>
</feature>
<feature type="binding site" evidence="3">
    <location>
        <position position="253"/>
    </location>
    <ligand>
        <name>substrate</name>
    </ligand>
</feature>
<feature type="binding site" evidence="3">
    <location>
        <position position="84"/>
    </location>
    <ligand>
        <name>Mg(2+)</name>
        <dbReference type="ChEBI" id="CHEBI:18420"/>
    </ligand>
</feature>
<dbReference type="NCBIfam" id="NF011403">
    <property type="entry name" value="PRK14828.1"/>
    <property type="match status" value="1"/>
</dbReference>